<dbReference type="InterPro" id="IPR026163">
    <property type="entry name" value="Nckap5l"/>
</dbReference>
<feature type="region of interest" description="Disordered" evidence="2">
    <location>
        <begin position="398"/>
        <end position="425"/>
    </location>
</feature>
<dbReference type="EnsemblMetazoa" id="tetur07g06670.1">
    <property type="protein sequence ID" value="tetur07g06670.1"/>
    <property type="gene ID" value="tetur07g06670"/>
</dbReference>
<organism evidence="3 4">
    <name type="scientific">Tetranychus urticae</name>
    <name type="common">Two-spotted spider mite</name>
    <dbReference type="NCBI Taxonomy" id="32264"/>
    <lineage>
        <taxon>Eukaryota</taxon>
        <taxon>Metazoa</taxon>
        <taxon>Ecdysozoa</taxon>
        <taxon>Arthropoda</taxon>
        <taxon>Chelicerata</taxon>
        <taxon>Arachnida</taxon>
        <taxon>Acari</taxon>
        <taxon>Acariformes</taxon>
        <taxon>Trombidiformes</taxon>
        <taxon>Prostigmata</taxon>
        <taxon>Eleutherengona</taxon>
        <taxon>Raphignathae</taxon>
        <taxon>Tetranychoidea</taxon>
        <taxon>Tetranychidae</taxon>
        <taxon>Tetranychus</taxon>
    </lineage>
</organism>
<evidence type="ECO:0000313" key="4">
    <source>
        <dbReference type="Proteomes" id="UP000015104"/>
    </source>
</evidence>
<keyword evidence="4" id="KW-1185">Reference proteome</keyword>
<keyword evidence="1" id="KW-0175">Coiled coil</keyword>
<proteinExistence type="predicted"/>
<dbReference type="eggNOG" id="ENOG502QWN7">
    <property type="taxonomic scope" value="Eukaryota"/>
</dbReference>
<dbReference type="STRING" id="32264.T1K9Z0"/>
<reference evidence="4" key="1">
    <citation type="submission" date="2011-08" db="EMBL/GenBank/DDBJ databases">
        <authorList>
            <person name="Rombauts S."/>
        </authorList>
    </citation>
    <scope>NUCLEOTIDE SEQUENCE</scope>
    <source>
        <strain evidence="4">London</strain>
    </source>
</reference>
<dbReference type="Proteomes" id="UP000015104">
    <property type="component" value="Unassembled WGS sequence"/>
</dbReference>
<feature type="region of interest" description="Disordered" evidence="2">
    <location>
        <begin position="35"/>
        <end position="64"/>
    </location>
</feature>
<dbReference type="AlphaFoldDB" id="T1K9Z0"/>
<protein>
    <submittedName>
        <fullName evidence="3">Uncharacterized protein</fullName>
    </submittedName>
</protein>
<sequence length="584" mass="65473">MESPKTPNKSRSSNIFNRVYKLTNETNMFAKLLSPKSSKLSRNGLSRRNKRKDDIDDQSHNPIEVSNASNLSSCYLPIDSKLTDESQVIQTNCPVKLVLIGKRENVHHEHEDEVHLIEDGNRKSELDSQNETHLVNASEANGVEGNDQPNDCCPIDSPDNLLTSTLVNQVTFKQYESLLPKKAMKNENNGPLNNNQLDHLQSSNSCNHNSSNLKSQNDHMNLETSLDNRIHSFDHHETSTGDFNDPLSILLLERIRLLEEENSNLIAESEQQRIQYEKCLDDVAASVVNALLSQKNLRQECVQLRRRVRELEQQNQLITLVLEEQLVTSSNKSKSDATLINNFNNNHLINIKNKDTLNNVKTCSKDSSIVNNHQIYLTTNGSSFLPLSSLGVGKLSSDKLDDNGITNGDDDSNRPARNDNLNYTDSQTNAIINSEYISPCSYLSSTSSSNSLPTSSSSGLSEMARQFEQALSSLLTDSTSPKEMAYQPTKANFSINTANEVQSITFVKPVNTRETIKTRKSSVEQIKMKMDQEAGLKGKEKYVLVNDEAGYCWRTSSDRNEVDKEIDDVDGVSGPINYHQEKVF</sequence>
<dbReference type="PANTHER" id="PTHR21740:SF8">
    <property type="entry name" value="NCK-ASSOCIATED PROTEIN 5"/>
    <property type="match status" value="1"/>
</dbReference>
<evidence type="ECO:0000313" key="3">
    <source>
        <dbReference type="EnsemblMetazoa" id="tetur07g06670.1"/>
    </source>
</evidence>
<dbReference type="PANTHER" id="PTHR21740">
    <property type="entry name" value="NCK-ASSOCIATED PROTEIN 5"/>
    <property type="match status" value="1"/>
</dbReference>
<name>T1K9Z0_TETUR</name>
<feature type="coiled-coil region" evidence="1">
    <location>
        <begin position="255"/>
        <end position="321"/>
    </location>
</feature>
<dbReference type="HOGENOM" id="CLU_467223_0_0_1"/>
<reference evidence="3" key="2">
    <citation type="submission" date="2015-06" db="UniProtKB">
        <authorList>
            <consortium name="EnsemblMetazoa"/>
        </authorList>
    </citation>
    <scope>IDENTIFICATION</scope>
</reference>
<evidence type="ECO:0000256" key="1">
    <source>
        <dbReference type="SAM" id="Coils"/>
    </source>
</evidence>
<dbReference type="EMBL" id="CAEY01001893">
    <property type="status" value="NOT_ANNOTATED_CDS"/>
    <property type="molecule type" value="Genomic_DNA"/>
</dbReference>
<evidence type="ECO:0000256" key="2">
    <source>
        <dbReference type="SAM" id="MobiDB-lite"/>
    </source>
</evidence>
<accession>T1K9Z0</accession>